<feature type="domain" description="DUF4123" evidence="1">
    <location>
        <begin position="24"/>
        <end position="146"/>
    </location>
</feature>
<evidence type="ECO:0000313" key="3">
    <source>
        <dbReference type="Proteomes" id="UP000230463"/>
    </source>
</evidence>
<dbReference type="AlphaFoldDB" id="A0A855FKS5"/>
<comment type="caution">
    <text evidence="2">The sequence shown here is derived from an EMBL/GenBank/DDBJ whole genome shotgun (WGS) entry which is preliminary data.</text>
</comment>
<dbReference type="RefSeq" id="WP_100123974.1">
    <property type="nucleotide sequence ID" value="NZ_MEIU01000058.1"/>
</dbReference>
<gene>
    <name evidence="2" type="ORF">BHC57_08160</name>
</gene>
<evidence type="ECO:0000259" key="1">
    <source>
        <dbReference type="Pfam" id="PF13503"/>
    </source>
</evidence>
<dbReference type="Pfam" id="PF13503">
    <property type="entry name" value="DUF4123"/>
    <property type="match status" value="1"/>
</dbReference>
<accession>A0A855FKS5</accession>
<name>A0A855FKS5_9NEIS</name>
<proteinExistence type="predicted"/>
<dbReference type="InterPro" id="IPR025391">
    <property type="entry name" value="DUF4123"/>
</dbReference>
<dbReference type="EMBL" id="MEIU01000058">
    <property type="protein sequence ID" value="PIT59561.1"/>
    <property type="molecule type" value="Genomic_DNA"/>
</dbReference>
<protein>
    <recommendedName>
        <fullName evidence="1">DUF4123 domain-containing protein</fullName>
    </recommendedName>
</protein>
<sequence>MMMTFRDVYAQFISFAHETDEKILYLIIDLCSCDYPLLAAIENWQPELQYCLLFEQTPEEHIKEEGPLLLALDIRNENHLEILEKICEITHMDNRLLAFNSKYPFGTLEVHLRRAMQVKWDKKEGLLRFYAPDMFDPVNMVLSDAQKNWLHQYMQCWFYVDDTGEWVFYQADYPQCEQNEFDVNGFVFTEKQYDTLLLWADVYNYRRNYGIALDANEYGGERMLINQLYVLAVEADAKLILNQEQRMQFFGNNLQKIRQEGL</sequence>
<evidence type="ECO:0000313" key="2">
    <source>
        <dbReference type="EMBL" id="PIT59561.1"/>
    </source>
</evidence>
<reference evidence="2 3" key="1">
    <citation type="journal article" date="2017" name="MBio">
        <title>Type VI secretion-mediated competition in the bee gut microbiome.</title>
        <authorList>
            <person name="Steele M.I."/>
            <person name="Kwong W.K."/>
            <person name="Powell J.E."/>
            <person name="Whiteley M."/>
            <person name="Moran N.A."/>
        </authorList>
    </citation>
    <scope>NUCLEOTIDE SEQUENCE [LARGE SCALE GENOMIC DNA]</scope>
    <source>
        <strain evidence="2 3">HK3</strain>
    </source>
</reference>
<dbReference type="Proteomes" id="UP000230463">
    <property type="component" value="Unassembled WGS sequence"/>
</dbReference>
<organism evidence="2 3">
    <name type="scientific">Snodgrassella alvi</name>
    <dbReference type="NCBI Taxonomy" id="1196083"/>
    <lineage>
        <taxon>Bacteria</taxon>
        <taxon>Pseudomonadati</taxon>
        <taxon>Pseudomonadota</taxon>
        <taxon>Betaproteobacteria</taxon>
        <taxon>Neisseriales</taxon>
        <taxon>Neisseriaceae</taxon>
        <taxon>Snodgrassella</taxon>
    </lineage>
</organism>